<keyword evidence="6 8" id="KW-0472">Membrane</keyword>
<dbReference type="InterPro" id="IPR000462">
    <property type="entry name" value="CDP-OH_P_trans"/>
</dbReference>
<feature type="transmembrane region" description="Helical" evidence="8">
    <location>
        <begin position="583"/>
        <end position="602"/>
    </location>
</feature>
<dbReference type="GO" id="GO:0022857">
    <property type="term" value="F:transmembrane transporter activity"/>
    <property type="evidence" value="ECO:0007669"/>
    <property type="project" value="InterPro"/>
</dbReference>
<feature type="transmembrane region" description="Helical" evidence="8">
    <location>
        <begin position="436"/>
        <end position="460"/>
    </location>
</feature>
<evidence type="ECO:0000256" key="5">
    <source>
        <dbReference type="ARBA" id="ARBA00022989"/>
    </source>
</evidence>
<feature type="transmembrane region" description="Helical" evidence="8">
    <location>
        <begin position="466"/>
        <end position="489"/>
    </location>
</feature>
<dbReference type="InterPro" id="IPR048254">
    <property type="entry name" value="CDP_ALCOHOL_P_TRANSF_CS"/>
</dbReference>
<dbReference type="GO" id="GO:0016020">
    <property type="term" value="C:membrane"/>
    <property type="evidence" value="ECO:0007669"/>
    <property type="project" value="UniProtKB-SubCell"/>
</dbReference>
<feature type="transmembrane region" description="Helical" evidence="8">
    <location>
        <begin position="712"/>
        <end position="733"/>
    </location>
</feature>
<dbReference type="VEuPathDB" id="CryptoDB:CmeUKMEL1_08330"/>
<feature type="transmembrane region" description="Helical" evidence="8">
    <location>
        <begin position="374"/>
        <end position="395"/>
    </location>
</feature>
<gene>
    <name evidence="9" type="ORF">CmeUKMEL1_08330</name>
</gene>
<keyword evidence="3 7" id="KW-0808">Transferase</keyword>
<evidence type="ECO:0000313" key="9">
    <source>
        <dbReference type="EMBL" id="POM83625.1"/>
    </source>
</evidence>
<reference evidence="9 10" key="1">
    <citation type="submission" date="2014-04" db="EMBL/GenBank/DDBJ databases">
        <title>Comparative Genomics of Cryptosporidium Species.</title>
        <authorList>
            <person name="Silva J.C."/>
            <person name="Su Q."/>
            <person name="Chalmers R."/>
            <person name="Chibucos M.C."/>
            <person name="Elwin K."/>
            <person name="Godinez A."/>
            <person name="Guo F."/>
            <person name="Huynh K."/>
            <person name="Orvis J."/>
            <person name="Ott S."/>
            <person name="Sadzewicz L."/>
            <person name="Sengamalay N."/>
            <person name="Shetty A."/>
            <person name="Sun M."/>
            <person name="Tallon L."/>
            <person name="Xiao L."/>
            <person name="Zhang H."/>
            <person name="Fraser C.M."/>
            <person name="Zhu G."/>
            <person name="Kissinger J."/>
            <person name="Widmer G."/>
        </authorList>
    </citation>
    <scope>NUCLEOTIDE SEQUENCE [LARGE SCALE GENOMIC DNA]</scope>
    <source>
        <strain evidence="9 10">UKMEL1</strain>
    </source>
</reference>
<dbReference type="OrthoDB" id="410267at2759"/>
<feature type="transmembrane region" description="Helical" evidence="8">
    <location>
        <begin position="12"/>
        <end position="35"/>
    </location>
</feature>
<comment type="subcellular location">
    <subcellularLocation>
        <location evidence="1">Membrane</location>
        <topology evidence="1">Multi-pass membrane protein</topology>
    </subcellularLocation>
</comment>
<feature type="transmembrane region" description="Helical" evidence="8">
    <location>
        <begin position="84"/>
        <end position="102"/>
    </location>
</feature>
<dbReference type="InterPro" id="IPR043130">
    <property type="entry name" value="CDP-OH_PTrfase_TM_dom"/>
</dbReference>
<feature type="transmembrane region" description="Helical" evidence="8">
    <location>
        <begin position="802"/>
        <end position="822"/>
    </location>
</feature>
<proteinExistence type="inferred from homology"/>
<dbReference type="InterPro" id="IPR036259">
    <property type="entry name" value="MFS_trans_sf"/>
</dbReference>
<dbReference type="GO" id="GO:0016780">
    <property type="term" value="F:phosphotransferase activity, for other substituted phosphate groups"/>
    <property type="evidence" value="ECO:0007669"/>
    <property type="project" value="InterPro"/>
</dbReference>
<keyword evidence="4 8" id="KW-0812">Transmembrane</keyword>
<dbReference type="Pfam" id="PF01066">
    <property type="entry name" value="CDP-OH_P_transf"/>
    <property type="match status" value="1"/>
</dbReference>
<evidence type="ECO:0000256" key="7">
    <source>
        <dbReference type="RuleBase" id="RU003750"/>
    </source>
</evidence>
<feature type="transmembrane region" description="Helical" evidence="8">
    <location>
        <begin position="501"/>
        <end position="525"/>
    </location>
</feature>
<dbReference type="PANTHER" id="PTHR43385:SF1">
    <property type="entry name" value="RIBOFLAVIN TRANSPORTER RIBJ"/>
    <property type="match status" value="1"/>
</dbReference>
<evidence type="ECO:0000256" key="1">
    <source>
        <dbReference type="ARBA" id="ARBA00004141"/>
    </source>
</evidence>
<dbReference type="InterPro" id="IPR011701">
    <property type="entry name" value="MFS"/>
</dbReference>
<evidence type="ECO:0000256" key="2">
    <source>
        <dbReference type="ARBA" id="ARBA00022448"/>
    </source>
</evidence>
<evidence type="ECO:0000256" key="6">
    <source>
        <dbReference type="ARBA" id="ARBA00023136"/>
    </source>
</evidence>
<organism evidence="9 10">
    <name type="scientific">Cryptosporidium meleagridis</name>
    <dbReference type="NCBI Taxonomy" id="93969"/>
    <lineage>
        <taxon>Eukaryota</taxon>
        <taxon>Sar</taxon>
        <taxon>Alveolata</taxon>
        <taxon>Apicomplexa</taxon>
        <taxon>Conoidasida</taxon>
        <taxon>Coccidia</taxon>
        <taxon>Eucoccidiorida</taxon>
        <taxon>Eimeriorina</taxon>
        <taxon>Cryptosporidiidae</taxon>
        <taxon>Cryptosporidium</taxon>
    </lineage>
</organism>
<feature type="transmembrane region" description="Helical" evidence="8">
    <location>
        <begin position="670"/>
        <end position="692"/>
    </location>
</feature>
<evidence type="ECO:0000313" key="10">
    <source>
        <dbReference type="Proteomes" id="UP000236928"/>
    </source>
</evidence>
<dbReference type="Pfam" id="PF07690">
    <property type="entry name" value="MFS_1"/>
    <property type="match status" value="1"/>
</dbReference>
<sequence>MVNSIVKIASLLGGLSLNIALGMVYSMSNSSIYVASYMRWVAKQESKPVTLADVSWVYTSNVFFLGLILPIGGYINKRIGVRKSLYLASTLFSASTFVSYWFVSSYYWFLIIFGCVLGIADGIAFNIPQYCAYRHFPNNIGLASSVVISGLALSPILFSPLQTWIVNPSNKMPELKVGSELYFSDEEILRRVPKMFIAMGLFITLLCLFSILTLHEPEEETSAHLLPLNLDHKTSRLDDSVPESEKDALVLVKNIKSNSLVEFYLDFEQGMKYDNLSCNNANSESVSTAITPIEKPGSFDLNIDNSKSEIELELDKDEGNKKSDKNEYKGKVNVNREKIIRQGNQGIKFNSDVLTSNRNAELDMVFRLLKEKQFWLIFWLLFLFSQYVHFIASWWKNIGIIYINISDEMLAIMGTFITSGNNVFGRCFFGSWIDKFGGRICFISISLSCLFSVLIFQLSLMLNSQIFYLICIGFIFFNMGAGFVLFPPIVAIHFGVEHYALIYGLIYIGRSLGVFFNSFLTWLLIGSVPTKMKEAEVESKNVSGKHEEYEYVQPMTSPLYNNVISPVCDKIVGFLPECLSPNLLTITGLISISTSFIMLISIEENSKKLYFVSAALWFLYGIIDNLDGKQARRLGVSSNSGEFIDHAIDSVVTSFVGLAFQYMHNRHLKLDLLVVLSYQLPFYFACWFHFQYGKLIIGNSISKTPYFTVDELNLVFVPLFILFENFFPGIWNLNIPLFGGYKIKNWGTPFNYCCFIYSILTLLSCLHHCLSNSLTNAHLLFIPLTIYVTSKELAKLSMYDTILPFSILCITFIFLKISKLLVKKPTHSFIALIGASLVPNTLTKLLVSVLEVNQNSTIFIQSLIWALLVYELANYLDSPCKDVEDKKK</sequence>
<feature type="transmembrane region" description="Helical" evidence="8">
    <location>
        <begin position="108"/>
        <end position="127"/>
    </location>
</feature>
<dbReference type="PROSITE" id="PS00379">
    <property type="entry name" value="CDP_ALCOHOL_P_TRANSF"/>
    <property type="match status" value="1"/>
</dbReference>
<keyword evidence="5 8" id="KW-1133">Transmembrane helix</keyword>
<name>A0A2P4Z0L6_9CRYT</name>
<dbReference type="AlphaFoldDB" id="A0A2P4Z0L6"/>
<feature type="transmembrane region" description="Helical" evidence="8">
    <location>
        <begin position="195"/>
        <end position="214"/>
    </location>
</feature>
<dbReference type="Proteomes" id="UP000236928">
    <property type="component" value="Unassembled WGS sequence"/>
</dbReference>
<evidence type="ECO:0000256" key="8">
    <source>
        <dbReference type="SAM" id="Phobius"/>
    </source>
</evidence>
<accession>A0A2P4Z0L6</accession>
<dbReference type="InterPro" id="IPR052983">
    <property type="entry name" value="MFS_Riboflavin_Transporter"/>
</dbReference>
<protein>
    <submittedName>
        <fullName evidence="9">Major Facilitator Superfamily protein</fullName>
    </submittedName>
</protein>
<dbReference type="EMBL" id="JIBK01000017">
    <property type="protein sequence ID" value="POM83625.1"/>
    <property type="molecule type" value="Genomic_DNA"/>
</dbReference>
<keyword evidence="2" id="KW-0813">Transport</keyword>
<feature type="transmembrane region" description="Helical" evidence="8">
    <location>
        <begin position="856"/>
        <end position="876"/>
    </location>
</feature>
<dbReference type="PANTHER" id="PTHR43385">
    <property type="entry name" value="RIBOFLAVIN TRANSPORTER RIBJ"/>
    <property type="match status" value="1"/>
</dbReference>
<feature type="transmembrane region" description="Helical" evidence="8">
    <location>
        <begin position="55"/>
        <end position="75"/>
    </location>
</feature>
<feature type="transmembrane region" description="Helical" evidence="8">
    <location>
        <begin position="139"/>
        <end position="158"/>
    </location>
</feature>
<evidence type="ECO:0000256" key="3">
    <source>
        <dbReference type="ARBA" id="ARBA00022679"/>
    </source>
</evidence>
<dbReference type="SUPFAM" id="SSF103473">
    <property type="entry name" value="MFS general substrate transporter"/>
    <property type="match status" value="1"/>
</dbReference>
<keyword evidence="10" id="KW-1185">Reference proteome</keyword>
<feature type="transmembrane region" description="Helical" evidence="8">
    <location>
        <begin position="401"/>
        <end position="424"/>
    </location>
</feature>
<dbReference type="GO" id="GO:0008654">
    <property type="term" value="P:phospholipid biosynthetic process"/>
    <property type="evidence" value="ECO:0007669"/>
    <property type="project" value="InterPro"/>
</dbReference>
<dbReference type="Gene3D" id="1.20.120.1760">
    <property type="match status" value="1"/>
</dbReference>
<feature type="transmembrane region" description="Helical" evidence="8">
    <location>
        <begin position="609"/>
        <end position="626"/>
    </location>
</feature>
<comment type="caution">
    <text evidence="9">The sequence shown here is derived from an EMBL/GenBank/DDBJ whole genome shotgun (WGS) entry which is preliminary data.</text>
</comment>
<comment type="similarity">
    <text evidence="7">Belongs to the CDP-alcohol phosphatidyltransferase class-I family.</text>
</comment>
<feature type="transmembrane region" description="Helical" evidence="8">
    <location>
        <begin position="646"/>
        <end position="663"/>
    </location>
</feature>
<dbReference type="Gene3D" id="1.20.1250.20">
    <property type="entry name" value="MFS general substrate transporter like domains"/>
    <property type="match status" value="2"/>
</dbReference>
<evidence type="ECO:0000256" key="4">
    <source>
        <dbReference type="ARBA" id="ARBA00022692"/>
    </source>
</evidence>
<feature type="transmembrane region" description="Helical" evidence="8">
    <location>
        <begin position="754"/>
        <end position="782"/>
    </location>
</feature>
<feature type="transmembrane region" description="Helical" evidence="8">
    <location>
        <begin position="829"/>
        <end position="850"/>
    </location>
</feature>